<reference evidence="5" key="1">
    <citation type="submission" date="2020-05" db="EMBL/GenBank/DDBJ databases">
        <title>Phylogenomic resolution of chytrid fungi.</title>
        <authorList>
            <person name="Stajich J.E."/>
            <person name="Amses K."/>
            <person name="Simmons R."/>
            <person name="Seto K."/>
            <person name="Myers J."/>
            <person name="Bonds A."/>
            <person name="Quandt C.A."/>
            <person name="Barry K."/>
            <person name="Liu P."/>
            <person name="Grigoriev I."/>
            <person name="Longcore J.E."/>
            <person name="James T.Y."/>
        </authorList>
    </citation>
    <scope>NUCLEOTIDE SEQUENCE</scope>
    <source>
        <strain evidence="5">JEL0318</strain>
    </source>
</reference>
<dbReference type="InterPro" id="IPR011990">
    <property type="entry name" value="TPR-like_helical_dom_sf"/>
</dbReference>
<accession>A0AAD5S0N3</accession>
<dbReference type="PROSITE" id="PS51375">
    <property type="entry name" value="PPR"/>
    <property type="match status" value="4"/>
</dbReference>
<keyword evidence="1" id="KW-0677">Repeat</keyword>
<dbReference type="Proteomes" id="UP001212841">
    <property type="component" value="Unassembled WGS sequence"/>
</dbReference>
<feature type="non-terminal residue" evidence="5">
    <location>
        <position position="798"/>
    </location>
</feature>
<dbReference type="GO" id="GO:0007005">
    <property type="term" value="P:mitochondrion organization"/>
    <property type="evidence" value="ECO:0007669"/>
    <property type="project" value="TreeGrafter"/>
</dbReference>
<evidence type="ECO:0000313" key="5">
    <source>
        <dbReference type="EMBL" id="KAJ3032673.1"/>
    </source>
</evidence>
<evidence type="ECO:0000259" key="4">
    <source>
        <dbReference type="Pfam" id="PF17177"/>
    </source>
</evidence>
<gene>
    <name evidence="5" type="ORF">HK097_005153</name>
</gene>
<dbReference type="Pfam" id="PF17177">
    <property type="entry name" value="PPR_long"/>
    <property type="match status" value="1"/>
</dbReference>
<dbReference type="GO" id="GO:0005739">
    <property type="term" value="C:mitochondrion"/>
    <property type="evidence" value="ECO:0007669"/>
    <property type="project" value="TreeGrafter"/>
</dbReference>
<feature type="repeat" description="PPR" evidence="2">
    <location>
        <begin position="320"/>
        <end position="354"/>
    </location>
</feature>
<sequence>MDIHRMLSQGIEGRPWTAGMKLQSFTLQRVKYPNASLSIASSSHRSPCFHHRRILNPTSSIGYYLLHRSTSTTLLTTLPEQPQPPPEPIHPPTNPDSSPPLYTIDPIAICRKVVKAGGGGKVLSTYSQFQHRMKHNRIGRTAFLEILTELQQHHLVPHYTHPRIRKVLKTMKEQGHKWGPAEYILYAKTGERGGMTSEAAIKLLSEYAELEPEPHPDLLHSLVQAVGMGDLPSLLQFWTDHILGSTTSPIPLKTYKHMAGLMALHGSSTGVDTIISQLHTLGYADRRWECAKRMKAYSIAGLDSEAHEIWNEVKDMGGLNSEMFNIYIYMLAKRRQSREAVDAFEEMGGNNLEPIPHVYKVLIDKLCGEGEKETALYYYKEMVRKGFRPQSHVYASLFKVLAHQQDRESFERLVEDLERLEVPSHPRLLSALVYAYFHFNEPETALEIAWIAQEHGLDSDPTFPHTLLNGVLNSGTIKHLTSRLTSPSPSDDDYKPPSANIMVIGMAAAILSSDSPTATKIFDILLTLQSTRVDPLVLALLTHTHILKKDLTRAQQVLDAMRSNPRSKKYLAAKSLPVSEAASTKVRTPYFVAASALITAYCKAGKMAEARNVLEDLWEMGYESFPPLASSFVGACLREGDLNGAIGFLKEWRTRGAGVVDVVLWRILYKGYIKRELIKREEVVWHHGKRKFALKDGVEKSLGSSRSVQREDLFRQTREDFFNDLRNAGWWEIDAGTWEALLDHHCFLNEVGDAESVFVEMQGEGVELSVGSRAKLRELYLRVGEVEKAEALGFEGDF</sequence>
<evidence type="ECO:0000313" key="6">
    <source>
        <dbReference type="Proteomes" id="UP001212841"/>
    </source>
</evidence>
<feature type="compositionally biased region" description="Pro residues" evidence="3">
    <location>
        <begin position="81"/>
        <end position="97"/>
    </location>
</feature>
<organism evidence="5 6">
    <name type="scientific">Rhizophlyctis rosea</name>
    <dbReference type="NCBI Taxonomy" id="64517"/>
    <lineage>
        <taxon>Eukaryota</taxon>
        <taxon>Fungi</taxon>
        <taxon>Fungi incertae sedis</taxon>
        <taxon>Chytridiomycota</taxon>
        <taxon>Chytridiomycota incertae sedis</taxon>
        <taxon>Chytridiomycetes</taxon>
        <taxon>Rhizophlyctidales</taxon>
        <taxon>Rhizophlyctidaceae</taxon>
        <taxon>Rhizophlyctis</taxon>
    </lineage>
</organism>
<dbReference type="GO" id="GO:0003729">
    <property type="term" value="F:mRNA binding"/>
    <property type="evidence" value="ECO:0007669"/>
    <property type="project" value="TreeGrafter"/>
</dbReference>
<dbReference type="GO" id="GO:0006396">
    <property type="term" value="P:RNA processing"/>
    <property type="evidence" value="ECO:0007669"/>
    <property type="project" value="TreeGrafter"/>
</dbReference>
<feature type="domain" description="PROP1-like PPR" evidence="4">
    <location>
        <begin position="325"/>
        <end position="450"/>
    </location>
</feature>
<feature type="repeat" description="PPR" evidence="2">
    <location>
        <begin position="590"/>
        <end position="624"/>
    </location>
</feature>
<dbReference type="NCBIfam" id="TIGR00756">
    <property type="entry name" value="PPR"/>
    <property type="match status" value="2"/>
</dbReference>
<name>A0AAD5S0N3_9FUNG</name>
<dbReference type="Pfam" id="PF01535">
    <property type="entry name" value="PPR"/>
    <property type="match status" value="2"/>
</dbReference>
<dbReference type="Gene3D" id="1.25.40.10">
    <property type="entry name" value="Tetratricopeptide repeat domain"/>
    <property type="match status" value="3"/>
</dbReference>
<dbReference type="AlphaFoldDB" id="A0AAD5S0N3"/>
<proteinExistence type="predicted"/>
<comment type="caution">
    <text evidence="5">The sequence shown here is derived from an EMBL/GenBank/DDBJ whole genome shotgun (WGS) entry which is preliminary data.</text>
</comment>
<dbReference type="InterPro" id="IPR051114">
    <property type="entry name" value="Mito_RNA_Proc_CCM1"/>
</dbReference>
<feature type="repeat" description="PPR" evidence="2">
    <location>
        <begin position="355"/>
        <end position="389"/>
    </location>
</feature>
<evidence type="ECO:0000256" key="1">
    <source>
        <dbReference type="ARBA" id="ARBA00022737"/>
    </source>
</evidence>
<evidence type="ECO:0000256" key="2">
    <source>
        <dbReference type="PROSITE-ProRule" id="PRU00708"/>
    </source>
</evidence>
<dbReference type="PANTHER" id="PTHR47934:SF6">
    <property type="entry name" value="MITOCHONDRIAL GROUP I INTRON SPLICING FACTOR CCM1-RELATED"/>
    <property type="match status" value="1"/>
</dbReference>
<feature type="repeat" description="PPR" evidence="2">
    <location>
        <begin position="734"/>
        <end position="768"/>
    </location>
</feature>
<protein>
    <recommendedName>
        <fullName evidence="4">PROP1-like PPR domain-containing protein</fullName>
    </recommendedName>
</protein>
<keyword evidence="6" id="KW-1185">Reference proteome</keyword>
<dbReference type="InterPro" id="IPR033443">
    <property type="entry name" value="PROP1-like_PPR_dom"/>
</dbReference>
<dbReference type="EMBL" id="JADGJD010002417">
    <property type="protein sequence ID" value="KAJ3032673.1"/>
    <property type="molecule type" value="Genomic_DNA"/>
</dbReference>
<dbReference type="PANTHER" id="PTHR47934">
    <property type="entry name" value="PENTATRICOPEPTIDE REPEAT-CONTAINING PROTEIN PET309, MITOCHONDRIAL"/>
    <property type="match status" value="1"/>
</dbReference>
<feature type="region of interest" description="Disordered" evidence="3">
    <location>
        <begin position="76"/>
        <end position="97"/>
    </location>
</feature>
<evidence type="ECO:0000256" key="3">
    <source>
        <dbReference type="SAM" id="MobiDB-lite"/>
    </source>
</evidence>
<dbReference type="InterPro" id="IPR002885">
    <property type="entry name" value="PPR_rpt"/>
</dbReference>